<feature type="binding site" evidence="6">
    <location>
        <position position="260"/>
    </location>
    <ligand>
        <name>Zn(2+)</name>
        <dbReference type="ChEBI" id="CHEBI:29105"/>
    </ligand>
</feature>
<dbReference type="GO" id="GO:0038023">
    <property type="term" value="F:signaling receptor activity"/>
    <property type="evidence" value="ECO:0007669"/>
    <property type="project" value="TreeGrafter"/>
</dbReference>
<evidence type="ECO:0000313" key="8">
    <source>
        <dbReference type="EMBL" id="KAG8466419.1"/>
    </source>
</evidence>
<evidence type="ECO:0000256" key="2">
    <source>
        <dbReference type="ARBA" id="ARBA00007018"/>
    </source>
</evidence>
<dbReference type="InterPro" id="IPR004254">
    <property type="entry name" value="AdipoR/HlyIII-related"/>
</dbReference>
<reference evidence="8" key="1">
    <citation type="submission" date="2021-05" db="EMBL/GenBank/DDBJ databases">
        <title>The genome of the haptophyte Pavlova lutheri (Diacronema luteri, Pavlovales) - a model for lipid biosynthesis in eukaryotic algae.</title>
        <authorList>
            <person name="Hulatt C.J."/>
            <person name="Posewitz M.C."/>
        </authorList>
    </citation>
    <scope>NUCLEOTIDE SEQUENCE</scope>
    <source>
        <strain evidence="8">NIVA-4/92</strain>
    </source>
</reference>
<keyword evidence="4 7" id="KW-1133">Transmembrane helix</keyword>
<keyword evidence="6" id="KW-0862">Zinc</keyword>
<dbReference type="Pfam" id="PF03006">
    <property type="entry name" value="HlyIII"/>
    <property type="match status" value="1"/>
</dbReference>
<evidence type="ECO:0000256" key="3">
    <source>
        <dbReference type="ARBA" id="ARBA00022692"/>
    </source>
</evidence>
<feature type="transmembrane region" description="Helical" evidence="7">
    <location>
        <begin position="146"/>
        <end position="166"/>
    </location>
</feature>
<evidence type="ECO:0000256" key="7">
    <source>
        <dbReference type="SAM" id="Phobius"/>
    </source>
</evidence>
<dbReference type="PANTHER" id="PTHR20855">
    <property type="entry name" value="ADIPOR/PROGESTIN RECEPTOR-RELATED"/>
    <property type="match status" value="1"/>
</dbReference>
<keyword evidence="3 7" id="KW-0812">Transmembrane</keyword>
<evidence type="ECO:0000256" key="4">
    <source>
        <dbReference type="ARBA" id="ARBA00022989"/>
    </source>
</evidence>
<feature type="transmembrane region" description="Helical" evidence="7">
    <location>
        <begin position="257"/>
        <end position="275"/>
    </location>
</feature>
<feature type="transmembrane region" description="Helical" evidence="7">
    <location>
        <begin position="51"/>
        <end position="72"/>
    </location>
</feature>
<evidence type="ECO:0000256" key="1">
    <source>
        <dbReference type="ARBA" id="ARBA00004141"/>
    </source>
</evidence>
<dbReference type="PANTHER" id="PTHR20855:SF52">
    <property type="entry name" value="ADIPONECTIN RECEPTOR PROTEIN"/>
    <property type="match status" value="1"/>
</dbReference>
<keyword evidence="9" id="KW-1185">Reference proteome</keyword>
<dbReference type="GO" id="GO:0016020">
    <property type="term" value="C:membrane"/>
    <property type="evidence" value="ECO:0007669"/>
    <property type="project" value="UniProtKB-SubCell"/>
</dbReference>
<name>A0A8J6CBC4_DIALT</name>
<dbReference type="AlphaFoldDB" id="A0A8J6CBC4"/>
<keyword evidence="6" id="KW-0479">Metal-binding</keyword>
<accession>A0A8J6CBC4</accession>
<keyword evidence="5 7" id="KW-0472">Membrane</keyword>
<sequence>MQLVMLDALPPGYSVDTTKRSGFRINASWREAALYALAPGHNEFWNCLTDVLPLAFFAASAFALAATDAFATTPSELRLAIVWTIAGTCVQHLCSLVSHMFTTVSARLSHSIWFVDYAGIALNFVWNAPAMALVWRFDVFAAHYHAWFCVNVALSVLTLAASLRLAATHQPSHKAGAAGESWTATFFGQGLASALAISALLVPNLFFTAACGLHADGRALGVVLGLPFALTFKEAHLPEKLAADSGFFDCSFLHSHVIWHMLVWLLQFFYLLAYVRVVDGYGASAGTPLFAS</sequence>
<dbReference type="OrthoDB" id="529367at2759"/>
<comment type="similarity">
    <text evidence="2">Belongs to the ADIPOR family.</text>
</comment>
<feature type="binding site" evidence="6">
    <location>
        <position position="99"/>
    </location>
    <ligand>
        <name>Zn(2+)</name>
        <dbReference type="ChEBI" id="CHEBI:29105"/>
    </ligand>
</feature>
<feature type="transmembrane region" description="Helical" evidence="7">
    <location>
        <begin position="113"/>
        <end position="134"/>
    </location>
</feature>
<feature type="binding site" evidence="6">
    <location>
        <position position="256"/>
    </location>
    <ligand>
        <name>Zn(2+)</name>
        <dbReference type="ChEBI" id="CHEBI:29105"/>
    </ligand>
</feature>
<comment type="caution">
    <text evidence="8">The sequence shown here is derived from an EMBL/GenBank/DDBJ whole genome shotgun (WGS) entry which is preliminary data.</text>
</comment>
<gene>
    <name evidence="8" type="ORF">KFE25_002175</name>
</gene>
<feature type="transmembrane region" description="Helical" evidence="7">
    <location>
        <begin position="79"/>
        <end position="101"/>
    </location>
</feature>
<evidence type="ECO:0000256" key="6">
    <source>
        <dbReference type="PIRSR" id="PIRSR604254-1"/>
    </source>
</evidence>
<proteinExistence type="inferred from homology"/>
<organism evidence="8 9">
    <name type="scientific">Diacronema lutheri</name>
    <name type="common">Unicellular marine alga</name>
    <name type="synonym">Monochrysis lutheri</name>
    <dbReference type="NCBI Taxonomy" id="2081491"/>
    <lineage>
        <taxon>Eukaryota</taxon>
        <taxon>Haptista</taxon>
        <taxon>Haptophyta</taxon>
        <taxon>Pavlovophyceae</taxon>
        <taxon>Pavlovales</taxon>
        <taxon>Pavlovaceae</taxon>
        <taxon>Diacronema</taxon>
    </lineage>
</organism>
<evidence type="ECO:0000256" key="5">
    <source>
        <dbReference type="ARBA" id="ARBA00023136"/>
    </source>
</evidence>
<evidence type="ECO:0000313" key="9">
    <source>
        <dbReference type="Proteomes" id="UP000751190"/>
    </source>
</evidence>
<protein>
    <submittedName>
        <fullName evidence="8">Uncharacterized protein</fullName>
    </submittedName>
</protein>
<dbReference type="Proteomes" id="UP000751190">
    <property type="component" value="Unassembled WGS sequence"/>
</dbReference>
<comment type="subcellular location">
    <subcellularLocation>
        <location evidence="1">Membrane</location>
        <topology evidence="1">Multi-pass membrane protein</topology>
    </subcellularLocation>
</comment>
<dbReference type="GO" id="GO:0046872">
    <property type="term" value="F:metal ion binding"/>
    <property type="evidence" value="ECO:0007669"/>
    <property type="project" value="UniProtKB-KW"/>
</dbReference>
<feature type="transmembrane region" description="Helical" evidence="7">
    <location>
        <begin position="186"/>
        <end position="207"/>
    </location>
</feature>
<dbReference type="EMBL" id="JAGTXO010000008">
    <property type="protein sequence ID" value="KAG8466419.1"/>
    <property type="molecule type" value="Genomic_DNA"/>
</dbReference>